<evidence type="ECO:0000256" key="3">
    <source>
        <dbReference type="ARBA" id="ARBA00022475"/>
    </source>
</evidence>
<dbReference type="EMBL" id="JBEPSM010000004">
    <property type="protein sequence ID" value="MET4636434.1"/>
    <property type="molecule type" value="Genomic_DNA"/>
</dbReference>
<comment type="caution">
    <text evidence="9">The sequence shown here is derived from an EMBL/GenBank/DDBJ whole genome shotgun (WGS) entry which is preliminary data.</text>
</comment>
<evidence type="ECO:0000259" key="8">
    <source>
        <dbReference type="PROSITE" id="PS50928"/>
    </source>
</evidence>
<evidence type="ECO:0000256" key="1">
    <source>
        <dbReference type="ARBA" id="ARBA00004651"/>
    </source>
</evidence>
<dbReference type="PANTHER" id="PTHR43005">
    <property type="entry name" value="BLR7065 PROTEIN"/>
    <property type="match status" value="1"/>
</dbReference>
<dbReference type="SUPFAM" id="SSF161098">
    <property type="entry name" value="MetI-like"/>
    <property type="match status" value="1"/>
</dbReference>
<feature type="transmembrane region" description="Helical" evidence="7">
    <location>
        <begin position="127"/>
        <end position="148"/>
    </location>
</feature>
<accession>A0ABV2R572</accession>
<name>A0ABV2R572_9HYPH</name>
<dbReference type="CDD" id="cd06261">
    <property type="entry name" value="TM_PBP2"/>
    <property type="match status" value="1"/>
</dbReference>
<evidence type="ECO:0000256" key="4">
    <source>
        <dbReference type="ARBA" id="ARBA00022692"/>
    </source>
</evidence>
<keyword evidence="10" id="KW-1185">Reference proteome</keyword>
<reference evidence="9 10" key="1">
    <citation type="submission" date="2024-06" db="EMBL/GenBank/DDBJ databases">
        <title>Sorghum-associated microbial communities from plants grown in Nebraska, USA.</title>
        <authorList>
            <person name="Schachtman D."/>
        </authorList>
    </citation>
    <scope>NUCLEOTIDE SEQUENCE [LARGE SCALE GENOMIC DNA]</scope>
    <source>
        <strain evidence="9 10">3207</strain>
    </source>
</reference>
<feature type="transmembrane region" description="Helical" evidence="7">
    <location>
        <begin position="94"/>
        <end position="115"/>
    </location>
</feature>
<evidence type="ECO:0000256" key="2">
    <source>
        <dbReference type="ARBA" id="ARBA00022448"/>
    </source>
</evidence>
<comment type="subcellular location">
    <subcellularLocation>
        <location evidence="1 7">Cell membrane</location>
        <topology evidence="1 7">Multi-pass membrane protein</topology>
    </subcellularLocation>
</comment>
<dbReference type="InterPro" id="IPR000515">
    <property type="entry name" value="MetI-like"/>
</dbReference>
<keyword evidence="6 7" id="KW-0472">Membrane</keyword>
<sequence length="313" mass="33973">MAMTSISAAGTRRAGWLDLSFERRRTLLSLALLMPAVATVLVLIVYPLYQVFEISLREGKVMNFARISALPLGFGNYSRVLSDPQFWRSTSTSAIYVAGSVGAALLIGLATALLLNRRLPGTRIFRTLILIPWAVPGVVVSIMFLWIMDGSFGVFNAMLRDIGLLSGDHAWFADSRTALLAVIVPTIWKTYPLITLTILAALQSIPTEIYDAAEVDGAKAVQKFVHVTWPGIQSATALVVMVSCLGVFRDVDIIFATTGGGPAHATETLALYVYKEAFQYFRMGAATAVGTMMIAFALLLSILLGALARRSKY</sequence>
<evidence type="ECO:0000256" key="6">
    <source>
        <dbReference type="ARBA" id="ARBA00023136"/>
    </source>
</evidence>
<dbReference type="PROSITE" id="PS50928">
    <property type="entry name" value="ABC_TM1"/>
    <property type="match status" value="1"/>
</dbReference>
<keyword evidence="3" id="KW-1003">Cell membrane</keyword>
<evidence type="ECO:0000313" key="10">
    <source>
        <dbReference type="Proteomes" id="UP001549321"/>
    </source>
</evidence>
<dbReference type="InterPro" id="IPR035906">
    <property type="entry name" value="MetI-like_sf"/>
</dbReference>
<evidence type="ECO:0000313" key="9">
    <source>
        <dbReference type="EMBL" id="MET4636434.1"/>
    </source>
</evidence>
<keyword evidence="9" id="KW-0762">Sugar transport</keyword>
<dbReference type="PANTHER" id="PTHR43005:SF1">
    <property type="entry name" value="SPERMIDINE_PUTRESCINE TRANSPORT SYSTEM PERMEASE PROTEIN"/>
    <property type="match status" value="1"/>
</dbReference>
<evidence type="ECO:0000256" key="5">
    <source>
        <dbReference type="ARBA" id="ARBA00022989"/>
    </source>
</evidence>
<dbReference type="Gene3D" id="1.10.3720.10">
    <property type="entry name" value="MetI-like"/>
    <property type="match status" value="1"/>
</dbReference>
<comment type="similarity">
    <text evidence="7">Belongs to the binding-protein-dependent transport system permease family.</text>
</comment>
<gene>
    <name evidence="9" type="ORF">ABIE08_004392</name>
</gene>
<dbReference type="Proteomes" id="UP001549321">
    <property type="component" value="Unassembled WGS sequence"/>
</dbReference>
<organism evidence="9 10">
    <name type="scientific">Kaistia defluvii</name>
    <dbReference type="NCBI Taxonomy" id="410841"/>
    <lineage>
        <taxon>Bacteria</taxon>
        <taxon>Pseudomonadati</taxon>
        <taxon>Pseudomonadota</taxon>
        <taxon>Alphaproteobacteria</taxon>
        <taxon>Hyphomicrobiales</taxon>
        <taxon>Kaistiaceae</taxon>
        <taxon>Kaistia</taxon>
    </lineage>
</organism>
<protein>
    <submittedName>
        <fullName evidence="9">Multiple sugar transport system permease protein</fullName>
    </submittedName>
</protein>
<feature type="domain" description="ABC transmembrane type-1" evidence="8">
    <location>
        <begin position="90"/>
        <end position="304"/>
    </location>
</feature>
<evidence type="ECO:0000256" key="7">
    <source>
        <dbReference type="RuleBase" id="RU363032"/>
    </source>
</evidence>
<feature type="transmembrane region" description="Helical" evidence="7">
    <location>
        <begin position="285"/>
        <end position="308"/>
    </location>
</feature>
<dbReference type="Pfam" id="PF00528">
    <property type="entry name" value="BPD_transp_1"/>
    <property type="match status" value="1"/>
</dbReference>
<keyword evidence="4 7" id="KW-0812">Transmembrane</keyword>
<keyword evidence="5 7" id="KW-1133">Transmembrane helix</keyword>
<keyword evidence="2 7" id="KW-0813">Transport</keyword>
<proteinExistence type="inferred from homology"/>
<feature type="transmembrane region" description="Helical" evidence="7">
    <location>
        <begin position="27"/>
        <end position="49"/>
    </location>
</feature>